<dbReference type="InterPro" id="IPR026881">
    <property type="entry name" value="WYL_dom"/>
</dbReference>
<dbReference type="RefSeq" id="WP_026745375.1">
    <property type="nucleotide sequence ID" value="NZ_AP019823.1"/>
</dbReference>
<dbReference type="Proteomes" id="UP000321892">
    <property type="component" value="Chromosome"/>
</dbReference>
<dbReference type="SUPFAM" id="SSF46785">
    <property type="entry name" value="Winged helix' DNA-binding domain"/>
    <property type="match status" value="1"/>
</dbReference>
<evidence type="ECO:0000259" key="2">
    <source>
        <dbReference type="Pfam" id="PF13280"/>
    </source>
</evidence>
<keyword evidence="4" id="KW-1185">Reference proteome</keyword>
<evidence type="ECO:0000259" key="1">
    <source>
        <dbReference type="Pfam" id="PF08279"/>
    </source>
</evidence>
<dbReference type="Pfam" id="PF13280">
    <property type="entry name" value="WYL"/>
    <property type="match status" value="1"/>
</dbReference>
<gene>
    <name evidence="3" type="ORF">JCM16775_0493</name>
</gene>
<evidence type="ECO:0000313" key="4">
    <source>
        <dbReference type="Proteomes" id="UP000321892"/>
    </source>
</evidence>
<dbReference type="KEGG" id="lhf:JCM16775_0493"/>
<feature type="domain" description="WYL" evidence="2">
    <location>
        <begin position="150"/>
        <end position="214"/>
    </location>
</feature>
<dbReference type="EMBL" id="AP019823">
    <property type="protein sequence ID" value="BBM37802.1"/>
    <property type="molecule type" value="Genomic_DNA"/>
</dbReference>
<dbReference type="InterPro" id="IPR051534">
    <property type="entry name" value="CBASS_pafABC_assoc_protein"/>
</dbReference>
<dbReference type="InterPro" id="IPR036388">
    <property type="entry name" value="WH-like_DNA-bd_sf"/>
</dbReference>
<feature type="domain" description="Helix-turn-helix type 11" evidence="1">
    <location>
        <begin position="14"/>
        <end position="72"/>
    </location>
</feature>
<dbReference type="PANTHER" id="PTHR34580">
    <property type="match status" value="1"/>
</dbReference>
<evidence type="ECO:0000313" key="3">
    <source>
        <dbReference type="EMBL" id="BBM37802.1"/>
    </source>
</evidence>
<sequence length="315" mass="37225">MAGKNQNSEEKSIRILKIIKRLYQKEMLNGTDLANEFNVDIKTIQRDIETLRAYFLEENGAEIKYSKSKKGYYLEENSQNSFTNEELLAISKIILESRAFNKNETQTLINKLINHSSGNDRETIKGLINSEKSNYIPLQHGQNLLTVIWNLAQHIKKQELIHINYTTKDKQGKNYNIKPLSVMFSEYYFYLIAYIENKEEYPAILRIDRITEIENTGKKFKILNYSEKFKDGKFRKYIHFMHSGSLTRIEFKYRGYIEYVLDKFPTAEILDKKIVKENNRETTVYTVKIEVYGSFGAEMWLRSQGDYVIEYKILK</sequence>
<protein>
    <submittedName>
        <fullName evidence="3">HTH domain protein</fullName>
    </submittedName>
</protein>
<reference evidence="3 4" key="1">
    <citation type="submission" date="2019-07" db="EMBL/GenBank/DDBJ databases">
        <title>Complete Genome Sequence of Leptotrichia hofstadii Strain JCM16775.</title>
        <authorList>
            <person name="Watanabe S."/>
            <person name="Cui L."/>
        </authorList>
    </citation>
    <scope>NUCLEOTIDE SEQUENCE [LARGE SCALE GENOMIC DNA]</scope>
    <source>
        <strain evidence="3 4">JCM16775</strain>
    </source>
</reference>
<dbReference type="Pfam" id="PF08279">
    <property type="entry name" value="HTH_11"/>
    <property type="match status" value="1"/>
</dbReference>
<dbReference type="InterPro" id="IPR013196">
    <property type="entry name" value="HTH_11"/>
</dbReference>
<dbReference type="PANTHER" id="PTHR34580:SF1">
    <property type="entry name" value="PROTEIN PAFC"/>
    <property type="match status" value="1"/>
</dbReference>
<dbReference type="Gene3D" id="1.10.10.10">
    <property type="entry name" value="Winged helix-like DNA-binding domain superfamily/Winged helix DNA-binding domain"/>
    <property type="match status" value="1"/>
</dbReference>
<dbReference type="AlphaFoldDB" id="A0A510JER1"/>
<name>A0A510JER1_9FUSO</name>
<proteinExistence type="predicted"/>
<organism evidence="3 4">
    <name type="scientific">Leptotrichia hofstadii</name>
    <dbReference type="NCBI Taxonomy" id="157688"/>
    <lineage>
        <taxon>Bacteria</taxon>
        <taxon>Fusobacteriati</taxon>
        <taxon>Fusobacteriota</taxon>
        <taxon>Fusobacteriia</taxon>
        <taxon>Fusobacteriales</taxon>
        <taxon>Leptotrichiaceae</taxon>
        <taxon>Leptotrichia</taxon>
    </lineage>
</organism>
<dbReference type="InterPro" id="IPR036390">
    <property type="entry name" value="WH_DNA-bd_sf"/>
</dbReference>
<dbReference type="PROSITE" id="PS52050">
    <property type="entry name" value="WYL"/>
    <property type="match status" value="1"/>
</dbReference>
<accession>A0A510JER1</accession>
<dbReference type="OrthoDB" id="86031at2"/>